<protein>
    <recommendedName>
        <fullName evidence="3">SWIM-type domain-containing protein</fullName>
    </recommendedName>
</protein>
<reference evidence="4 5" key="1">
    <citation type="submission" date="2016-03" db="EMBL/GenBank/DDBJ databases">
        <title>Comparative genomics of Pseudogymnoascus destructans, the fungus causing white-nose syndrome of bats.</title>
        <authorList>
            <person name="Palmer J.M."/>
            <person name="Drees K.P."/>
            <person name="Foster J.T."/>
            <person name="Lindner D.L."/>
        </authorList>
    </citation>
    <scope>NUCLEOTIDE SEQUENCE [LARGE SCALE GENOMIC DNA]</scope>
    <source>
        <strain evidence="4 5">UAMH 10579</strain>
    </source>
</reference>
<keyword evidence="1" id="KW-0479">Metal-binding</keyword>
<evidence type="ECO:0000313" key="5">
    <source>
        <dbReference type="Proteomes" id="UP000091956"/>
    </source>
</evidence>
<organism evidence="4 5">
    <name type="scientific">Pseudogymnoascus verrucosus</name>
    <dbReference type="NCBI Taxonomy" id="342668"/>
    <lineage>
        <taxon>Eukaryota</taxon>
        <taxon>Fungi</taxon>
        <taxon>Dikarya</taxon>
        <taxon>Ascomycota</taxon>
        <taxon>Pezizomycotina</taxon>
        <taxon>Leotiomycetes</taxon>
        <taxon>Thelebolales</taxon>
        <taxon>Thelebolaceae</taxon>
        <taxon>Pseudogymnoascus</taxon>
    </lineage>
</organism>
<feature type="compositionally biased region" description="Basic and acidic residues" evidence="2">
    <location>
        <begin position="471"/>
        <end position="483"/>
    </location>
</feature>
<dbReference type="Proteomes" id="UP000091956">
    <property type="component" value="Unassembled WGS sequence"/>
</dbReference>
<dbReference type="PROSITE" id="PS50966">
    <property type="entry name" value="ZF_SWIM"/>
    <property type="match status" value="1"/>
</dbReference>
<gene>
    <name evidence="4" type="ORF">VE01_00608</name>
</gene>
<name>A0A2P2SY37_9PEZI</name>
<dbReference type="RefSeq" id="XP_018135485.1">
    <property type="nucleotide sequence ID" value="XM_018270136.2"/>
</dbReference>
<feature type="domain" description="SWIM-type" evidence="3">
    <location>
        <begin position="114"/>
        <end position="150"/>
    </location>
</feature>
<reference evidence="5" key="2">
    <citation type="journal article" date="2018" name="Nat. Commun.">
        <title>Extreme sensitivity to ultraviolet light in the fungal pathogen causing white-nose syndrome of bats.</title>
        <authorList>
            <person name="Palmer J.M."/>
            <person name="Drees K.P."/>
            <person name="Foster J.T."/>
            <person name="Lindner D.L."/>
        </authorList>
    </citation>
    <scope>NUCLEOTIDE SEQUENCE [LARGE SCALE GENOMIC DNA]</scope>
    <source>
        <strain evidence="5">UAMH 10579</strain>
    </source>
</reference>
<evidence type="ECO:0000313" key="4">
    <source>
        <dbReference type="EMBL" id="OBU01753.1"/>
    </source>
</evidence>
<feature type="compositionally biased region" description="Acidic residues" evidence="2">
    <location>
        <begin position="36"/>
        <end position="51"/>
    </location>
</feature>
<keyword evidence="5" id="KW-1185">Reference proteome</keyword>
<dbReference type="AlphaFoldDB" id="A0A2P2SY37"/>
<dbReference type="OrthoDB" id="5387895at2759"/>
<evidence type="ECO:0000259" key="3">
    <source>
        <dbReference type="PROSITE" id="PS50966"/>
    </source>
</evidence>
<keyword evidence="1" id="KW-0862">Zinc</keyword>
<dbReference type="InterPro" id="IPR007527">
    <property type="entry name" value="Znf_SWIM"/>
</dbReference>
<dbReference type="GO" id="GO:0008270">
    <property type="term" value="F:zinc ion binding"/>
    <property type="evidence" value="ECO:0007669"/>
    <property type="project" value="UniProtKB-KW"/>
</dbReference>
<feature type="region of interest" description="Disordered" evidence="2">
    <location>
        <begin position="464"/>
        <end position="489"/>
    </location>
</feature>
<feature type="region of interest" description="Disordered" evidence="2">
    <location>
        <begin position="1"/>
        <end position="59"/>
    </location>
</feature>
<dbReference type="GeneID" id="28833994"/>
<feature type="compositionally biased region" description="Polar residues" evidence="2">
    <location>
        <begin position="1"/>
        <end position="17"/>
    </location>
</feature>
<keyword evidence="1" id="KW-0863">Zinc-finger</keyword>
<sequence>MSSPTSGFSRLSLSRMASTRPEDGATQPSNDSSDASSDEDSNDDSGEDSSPEDASILRSAHTKLRYDTSRLTRSTTRRARAGLNEPFTLGHCSVYNPSEGSEYFAFQIFETVSFSVRVGAPDSEYRSLTCHCDSDPGPCRHIFWLLDQIASHTLSTSDKSTPLPLSPRGFSRAPANADAYHHITASGPHLFQELDCDLRIAPSYVEPSPAAATAARITDIRDILASFSPATRDDYRPDIFSALPADPSSPLLFPTDLEKTLAHAALANPDLFRHLRALVPSSHCAASFFRKQRARAAAALAKLDAYAATRPRAAAAGGPSVVVHDVKFAANAVSEAVAAILARVHEARAPLSMAARQAAAESLALTLLDLSKRNIDVYATPTWKGTRQQTLPLTDRNIFARFFGSEPPAGGERFLVDGLADLGDAGRGVVGVLEEAKEAFGGRAAPAVYGEKLGWLVGSLRGGVEGGSAGREGKRGAGEGEGRGRKRMK</sequence>
<proteinExistence type="predicted"/>
<evidence type="ECO:0000256" key="1">
    <source>
        <dbReference type="PROSITE-ProRule" id="PRU00325"/>
    </source>
</evidence>
<dbReference type="EMBL" id="KV460206">
    <property type="protein sequence ID" value="OBU01753.1"/>
    <property type="molecule type" value="Genomic_DNA"/>
</dbReference>
<accession>A0A2P2SY37</accession>
<evidence type="ECO:0000256" key="2">
    <source>
        <dbReference type="SAM" id="MobiDB-lite"/>
    </source>
</evidence>